<comment type="caution">
    <text evidence="2">The sequence shown here is derived from an EMBL/GenBank/DDBJ whole genome shotgun (WGS) entry which is preliminary data.</text>
</comment>
<sequence length="102" mass="11068">MVALFVLPGITLAFLMPGTAFDAWLPRAAKQGIVGSILFVAMQFILIFVLSAGMVGCWPALVCAWMGIGPSAVVVLRIVLFKRGIVLWEKERELTCDSGEIK</sequence>
<keyword evidence="1" id="KW-0472">Membrane</keyword>
<name>A0A1F5TH17_9BACT</name>
<dbReference type="AlphaFoldDB" id="A0A1F5TH17"/>
<keyword evidence="1" id="KW-1133">Transmembrane helix</keyword>
<accession>A0A1F5TH17</accession>
<keyword evidence="1" id="KW-0812">Transmembrane</keyword>
<feature type="transmembrane region" description="Helical" evidence="1">
    <location>
        <begin position="32"/>
        <end position="52"/>
    </location>
</feature>
<evidence type="ECO:0000313" key="2">
    <source>
        <dbReference type="EMBL" id="OGF38204.1"/>
    </source>
</evidence>
<dbReference type="Proteomes" id="UP000178656">
    <property type="component" value="Unassembled WGS sequence"/>
</dbReference>
<protein>
    <submittedName>
        <fullName evidence="2">Uncharacterized protein</fullName>
    </submittedName>
</protein>
<dbReference type="EMBL" id="MFGM01000006">
    <property type="protein sequence ID" value="OGF38204.1"/>
    <property type="molecule type" value="Genomic_DNA"/>
</dbReference>
<feature type="transmembrane region" description="Helical" evidence="1">
    <location>
        <begin position="58"/>
        <end position="80"/>
    </location>
</feature>
<organism evidence="2 3">
    <name type="scientific">Candidatus Falkowbacteria bacterium RIFOXYC2_FULL_48_21</name>
    <dbReference type="NCBI Taxonomy" id="1798005"/>
    <lineage>
        <taxon>Bacteria</taxon>
        <taxon>Candidatus Falkowiibacteriota</taxon>
    </lineage>
</organism>
<gene>
    <name evidence="2" type="ORF">A2482_03955</name>
</gene>
<reference evidence="2 3" key="1">
    <citation type="journal article" date="2016" name="Nat. Commun.">
        <title>Thousands of microbial genomes shed light on interconnected biogeochemical processes in an aquifer system.</title>
        <authorList>
            <person name="Anantharaman K."/>
            <person name="Brown C.T."/>
            <person name="Hug L.A."/>
            <person name="Sharon I."/>
            <person name="Castelle C.J."/>
            <person name="Probst A.J."/>
            <person name="Thomas B.C."/>
            <person name="Singh A."/>
            <person name="Wilkins M.J."/>
            <person name="Karaoz U."/>
            <person name="Brodie E.L."/>
            <person name="Williams K.H."/>
            <person name="Hubbard S.S."/>
            <person name="Banfield J.F."/>
        </authorList>
    </citation>
    <scope>NUCLEOTIDE SEQUENCE [LARGE SCALE GENOMIC DNA]</scope>
</reference>
<proteinExistence type="predicted"/>
<feature type="transmembrane region" description="Helical" evidence="1">
    <location>
        <begin position="6"/>
        <end position="25"/>
    </location>
</feature>
<evidence type="ECO:0000256" key="1">
    <source>
        <dbReference type="SAM" id="Phobius"/>
    </source>
</evidence>
<evidence type="ECO:0000313" key="3">
    <source>
        <dbReference type="Proteomes" id="UP000178656"/>
    </source>
</evidence>